<reference evidence="6 7" key="1">
    <citation type="submission" date="2019-05" db="EMBL/GenBank/DDBJ databases">
        <title>Sporisorium graminicola CBS 10092 draft sequencing and annotation.</title>
        <authorList>
            <person name="Solano-Gonzalez S."/>
            <person name="Caddick M.X."/>
            <person name="Darby A."/>
        </authorList>
    </citation>
    <scope>NUCLEOTIDE SEQUENCE [LARGE SCALE GENOMIC DNA]</scope>
    <source>
        <strain evidence="6 7">CBS 10092</strain>
    </source>
</reference>
<sequence>MYCLRWWIPLFLLPFPKTSPLFLVLFLFSFTLHSQPCMYCALILTGLFTTSSNWYSPASSVMRLDSINSTSTAISSNNSAPRSSYGWLDLGYSGGNGFFNSLSRLGDGLKPTQDADASTRDFYQLSIPWSESQVQIPKRFFVGVGKHRGLGVWVDLGSGINDAPTSSERSRTATDASRPVANLHVEL</sequence>
<evidence type="ECO:0000256" key="3">
    <source>
        <dbReference type="ARBA" id="ARBA00022989"/>
    </source>
</evidence>
<keyword evidence="7" id="KW-1185">Reference proteome</keyword>
<organism evidence="6 7">
    <name type="scientific">Sporisorium graminicola</name>
    <dbReference type="NCBI Taxonomy" id="280036"/>
    <lineage>
        <taxon>Eukaryota</taxon>
        <taxon>Fungi</taxon>
        <taxon>Dikarya</taxon>
        <taxon>Basidiomycota</taxon>
        <taxon>Ustilaginomycotina</taxon>
        <taxon>Ustilaginomycetes</taxon>
        <taxon>Ustilaginales</taxon>
        <taxon>Ustilaginaceae</taxon>
        <taxon>Sporisorium</taxon>
    </lineage>
</organism>
<dbReference type="PANTHER" id="PTHR13259:SF1">
    <property type="entry name" value="BLADDER CANCER-ASSOCIATED PROTEIN"/>
    <property type="match status" value="1"/>
</dbReference>
<dbReference type="RefSeq" id="XP_029738399.1">
    <property type="nucleotide sequence ID" value="XM_029885157.1"/>
</dbReference>
<dbReference type="GeneID" id="40727458"/>
<dbReference type="Proteomes" id="UP000306050">
    <property type="component" value="Chromosome SGRAM_4"/>
</dbReference>
<comment type="subcellular location">
    <subcellularLocation>
        <location evidence="1">Membrane</location>
    </subcellularLocation>
</comment>
<evidence type="ECO:0000313" key="6">
    <source>
        <dbReference type="EMBL" id="TKY86414.1"/>
    </source>
</evidence>
<dbReference type="InterPro" id="IPR009598">
    <property type="entry name" value="BCALP"/>
</dbReference>
<evidence type="ECO:0000313" key="7">
    <source>
        <dbReference type="Proteomes" id="UP000306050"/>
    </source>
</evidence>
<protein>
    <submittedName>
        <fullName evidence="6">Uncharacterized protein</fullName>
    </submittedName>
</protein>
<evidence type="ECO:0000256" key="4">
    <source>
        <dbReference type="ARBA" id="ARBA00023136"/>
    </source>
</evidence>
<keyword evidence="3 5" id="KW-1133">Transmembrane helix</keyword>
<proteinExistence type="predicted"/>
<name>A0A4U7KPX9_9BASI</name>
<dbReference type="EMBL" id="SRRM01000017">
    <property type="protein sequence ID" value="TKY86414.1"/>
    <property type="molecule type" value="Genomic_DNA"/>
</dbReference>
<evidence type="ECO:0000256" key="2">
    <source>
        <dbReference type="ARBA" id="ARBA00022692"/>
    </source>
</evidence>
<evidence type="ECO:0000256" key="5">
    <source>
        <dbReference type="SAM" id="Phobius"/>
    </source>
</evidence>
<gene>
    <name evidence="6" type="ORF">EX895_004563</name>
</gene>
<dbReference type="AlphaFoldDB" id="A0A4U7KPX9"/>
<dbReference type="OrthoDB" id="5563033at2759"/>
<keyword evidence="2 5" id="KW-0812">Transmembrane</keyword>
<evidence type="ECO:0000256" key="1">
    <source>
        <dbReference type="ARBA" id="ARBA00004370"/>
    </source>
</evidence>
<feature type="transmembrane region" description="Helical" evidence="5">
    <location>
        <begin position="6"/>
        <end position="30"/>
    </location>
</feature>
<accession>A0A4U7KPX9</accession>
<dbReference type="Pfam" id="PF06726">
    <property type="entry name" value="BC10"/>
    <property type="match status" value="1"/>
</dbReference>
<dbReference type="PANTHER" id="PTHR13259">
    <property type="entry name" value="BLADDER CANCER 10 KD PROTEIN HOMOLOG"/>
    <property type="match status" value="1"/>
</dbReference>
<dbReference type="KEGG" id="sgra:EX895_004563"/>
<dbReference type="GO" id="GO:0016020">
    <property type="term" value="C:membrane"/>
    <property type="evidence" value="ECO:0007669"/>
    <property type="project" value="UniProtKB-SubCell"/>
</dbReference>
<dbReference type="SMART" id="SM01396">
    <property type="entry name" value="BC10"/>
    <property type="match status" value="1"/>
</dbReference>
<keyword evidence="4 5" id="KW-0472">Membrane</keyword>
<comment type="caution">
    <text evidence="6">The sequence shown here is derived from an EMBL/GenBank/DDBJ whole genome shotgun (WGS) entry which is preliminary data.</text>
</comment>